<gene>
    <name evidence="1" type="ORF">CR513_46006</name>
</gene>
<dbReference type="PANTHER" id="PTHR10775:SF190">
    <property type="entry name" value="TNP2-LIKE TRANSPOSON PROTEIN"/>
    <property type="match status" value="1"/>
</dbReference>
<dbReference type="PANTHER" id="PTHR10775">
    <property type="entry name" value="OS08G0208400 PROTEIN"/>
    <property type="match status" value="1"/>
</dbReference>
<proteinExistence type="predicted"/>
<comment type="caution">
    <text evidence="1">The sequence shown here is derived from an EMBL/GenBank/DDBJ whole genome shotgun (WGS) entry which is preliminary data.</text>
</comment>
<feature type="non-terminal residue" evidence="1">
    <location>
        <position position="1"/>
    </location>
</feature>
<evidence type="ECO:0000313" key="1">
    <source>
        <dbReference type="EMBL" id="RDX74268.1"/>
    </source>
</evidence>
<sequence>MGHRRFLERGHKFRLMKKHFDGIIEEKDALKLLSRSEILKRLDDINVTFGSNLESNIKGKKNHEEDGPNQWKKKRIFFNFSYWKDNLLHHNLDVMYIEKNVCDNVLYTLLKDDKSKDHLQTHQDLKAMGIKEDLWPNKNEKHLPLLFIMTREQRKIFLTTLKNIKTPDGYSSNIYSFIDDQNTKIFGLKSHDCYILISEIRKAIYLAEETLNFYSLYEEVESRSNRSRRVDDRTNDNETSQIIYSQLGSPIGSSSTFILPH</sequence>
<dbReference type="AlphaFoldDB" id="A0A371F7K1"/>
<keyword evidence="2" id="KW-1185">Reference proteome</keyword>
<name>A0A371F7K1_MUCPR</name>
<organism evidence="1 2">
    <name type="scientific">Mucuna pruriens</name>
    <name type="common">Velvet bean</name>
    <name type="synonym">Dolichos pruriens</name>
    <dbReference type="NCBI Taxonomy" id="157652"/>
    <lineage>
        <taxon>Eukaryota</taxon>
        <taxon>Viridiplantae</taxon>
        <taxon>Streptophyta</taxon>
        <taxon>Embryophyta</taxon>
        <taxon>Tracheophyta</taxon>
        <taxon>Spermatophyta</taxon>
        <taxon>Magnoliopsida</taxon>
        <taxon>eudicotyledons</taxon>
        <taxon>Gunneridae</taxon>
        <taxon>Pentapetalae</taxon>
        <taxon>rosids</taxon>
        <taxon>fabids</taxon>
        <taxon>Fabales</taxon>
        <taxon>Fabaceae</taxon>
        <taxon>Papilionoideae</taxon>
        <taxon>50 kb inversion clade</taxon>
        <taxon>NPAAA clade</taxon>
        <taxon>indigoferoid/millettioid clade</taxon>
        <taxon>Phaseoleae</taxon>
        <taxon>Mucuna</taxon>
    </lineage>
</organism>
<evidence type="ECO:0000313" key="2">
    <source>
        <dbReference type="Proteomes" id="UP000257109"/>
    </source>
</evidence>
<dbReference type="OrthoDB" id="1427184at2759"/>
<accession>A0A371F7K1</accession>
<dbReference type="Pfam" id="PF02992">
    <property type="entry name" value="Transposase_21"/>
    <property type="match status" value="1"/>
</dbReference>
<protein>
    <submittedName>
        <fullName evidence="1">Uncharacterized protein</fullName>
    </submittedName>
</protein>
<dbReference type="Proteomes" id="UP000257109">
    <property type="component" value="Unassembled WGS sequence"/>
</dbReference>
<dbReference type="InterPro" id="IPR004242">
    <property type="entry name" value="Transposase_21"/>
</dbReference>
<dbReference type="EMBL" id="QJKJ01010236">
    <property type="protein sequence ID" value="RDX74268.1"/>
    <property type="molecule type" value="Genomic_DNA"/>
</dbReference>
<reference evidence="1" key="1">
    <citation type="submission" date="2018-05" db="EMBL/GenBank/DDBJ databases">
        <title>Draft genome of Mucuna pruriens seed.</title>
        <authorList>
            <person name="Nnadi N.E."/>
            <person name="Vos R."/>
            <person name="Hasami M.H."/>
            <person name="Devisetty U.K."/>
            <person name="Aguiy J.C."/>
        </authorList>
    </citation>
    <scope>NUCLEOTIDE SEQUENCE [LARGE SCALE GENOMIC DNA]</scope>
    <source>
        <strain evidence="1">JCA_2017</strain>
    </source>
</reference>